<dbReference type="PROSITE" id="PS51257">
    <property type="entry name" value="PROKAR_LIPOPROTEIN"/>
    <property type="match status" value="1"/>
</dbReference>
<name>A0A542E5U4_9MICO</name>
<gene>
    <name evidence="2" type="ORF">FB458_3775</name>
</gene>
<evidence type="ECO:0000256" key="1">
    <source>
        <dbReference type="SAM" id="SignalP"/>
    </source>
</evidence>
<feature type="signal peptide" evidence="1">
    <location>
        <begin position="1"/>
        <end position="29"/>
    </location>
</feature>
<dbReference type="AlphaFoldDB" id="A0A542E5U4"/>
<feature type="chain" id="PRO_5038873943" description="Basic secretory peptidase family protein" evidence="1">
    <location>
        <begin position="30"/>
        <end position="439"/>
    </location>
</feature>
<protein>
    <recommendedName>
        <fullName evidence="4">Basic secretory peptidase family protein</fullName>
    </recommendedName>
</protein>
<dbReference type="Proteomes" id="UP000317893">
    <property type="component" value="Unassembled WGS sequence"/>
</dbReference>
<proteinExistence type="predicted"/>
<dbReference type="EMBL" id="VFMN01000001">
    <property type="protein sequence ID" value="TQJ10646.1"/>
    <property type="molecule type" value="Genomic_DNA"/>
</dbReference>
<evidence type="ECO:0000313" key="3">
    <source>
        <dbReference type="Proteomes" id="UP000317893"/>
    </source>
</evidence>
<comment type="caution">
    <text evidence="2">The sequence shown here is derived from an EMBL/GenBank/DDBJ whole genome shotgun (WGS) entry which is preliminary data.</text>
</comment>
<keyword evidence="3" id="KW-1185">Reference proteome</keyword>
<sequence length="439" mass="45402">MTGRGTGRRTAPLAALVLLLALVAGGCTSGTATVPGSGRTASAADSSAEPTRLADEQRAAVAALVRQRGAALAAGDERAWLASVADLTRPFAAAQAALFDRMRRLPVGDYGAGSVELGPPLTSGQRAAYGADAVVVQVDLRYRLTGYDTGLRSVPTSYVVTRTPEGWRLADVASAGPAQPWDLSPLTVLRSPSTLVVGSAPEARLREYLALADAAHSRIAAVWGSARPAVVVAPADTAGLVAQLQRDDAAGLDQVAAVTDGPLVAGQPAATDRVYVNPTAFDGLTPDGRRVVLTHELTHVTVRGSTTRTVPTWLSEGFADYVGYSTVRLAPSVVAAPYLAQVRAGTAPALPDDGAFDPTRDAIGPVYNAAWLAVRFLAEQHGQDRLVAFYRAVAGGLAVDAATAAQPQAVVRTAFPRVLAQTQDAFVAAWAADVRRSAG</sequence>
<dbReference type="SUPFAM" id="SSF55486">
    <property type="entry name" value="Metalloproteases ('zincins'), catalytic domain"/>
    <property type="match status" value="1"/>
</dbReference>
<organism evidence="2 3">
    <name type="scientific">Lapillicoccus jejuensis</name>
    <dbReference type="NCBI Taxonomy" id="402171"/>
    <lineage>
        <taxon>Bacteria</taxon>
        <taxon>Bacillati</taxon>
        <taxon>Actinomycetota</taxon>
        <taxon>Actinomycetes</taxon>
        <taxon>Micrococcales</taxon>
        <taxon>Intrasporangiaceae</taxon>
        <taxon>Lapillicoccus</taxon>
    </lineage>
</organism>
<dbReference type="RefSeq" id="WP_170185752.1">
    <property type="nucleotide sequence ID" value="NZ_BAAAPR010000012.1"/>
</dbReference>
<reference evidence="2 3" key="1">
    <citation type="submission" date="2019-06" db="EMBL/GenBank/DDBJ databases">
        <title>Sequencing the genomes of 1000 actinobacteria strains.</title>
        <authorList>
            <person name="Klenk H.-P."/>
        </authorList>
    </citation>
    <scope>NUCLEOTIDE SEQUENCE [LARGE SCALE GENOMIC DNA]</scope>
    <source>
        <strain evidence="2 3">DSM 18607</strain>
    </source>
</reference>
<evidence type="ECO:0008006" key="4">
    <source>
        <dbReference type="Google" id="ProtNLM"/>
    </source>
</evidence>
<keyword evidence="1" id="KW-0732">Signal</keyword>
<evidence type="ECO:0000313" key="2">
    <source>
        <dbReference type="EMBL" id="TQJ10646.1"/>
    </source>
</evidence>
<accession>A0A542E5U4</accession>